<evidence type="ECO:0000256" key="1">
    <source>
        <dbReference type="ARBA" id="ARBA00008779"/>
    </source>
</evidence>
<evidence type="ECO:0000313" key="8">
    <source>
        <dbReference type="Proteomes" id="UP000501812"/>
    </source>
</evidence>
<keyword evidence="8" id="KW-1185">Reference proteome</keyword>
<dbReference type="EMBL" id="CP051774">
    <property type="protein sequence ID" value="QJE97504.1"/>
    <property type="molecule type" value="Genomic_DNA"/>
</dbReference>
<dbReference type="CDD" id="cd16031">
    <property type="entry name" value="G6S_like"/>
    <property type="match status" value="1"/>
</dbReference>
<evidence type="ECO:0000259" key="6">
    <source>
        <dbReference type="Pfam" id="PF00884"/>
    </source>
</evidence>
<evidence type="ECO:0000313" key="7">
    <source>
        <dbReference type="EMBL" id="QJE97504.1"/>
    </source>
</evidence>
<dbReference type="PANTHER" id="PTHR43108:SF6">
    <property type="entry name" value="N-SULPHOGLUCOSAMINE SULPHOHYDROLASE"/>
    <property type="match status" value="1"/>
</dbReference>
<feature type="domain" description="Sulfatase N-terminal" evidence="6">
    <location>
        <begin position="22"/>
        <end position="344"/>
    </location>
</feature>
<feature type="region of interest" description="Disordered" evidence="5">
    <location>
        <begin position="446"/>
        <end position="474"/>
    </location>
</feature>
<dbReference type="PROSITE" id="PS00523">
    <property type="entry name" value="SULFATASE_1"/>
    <property type="match status" value="1"/>
</dbReference>
<dbReference type="RefSeq" id="WP_169455920.1">
    <property type="nucleotide sequence ID" value="NZ_CP051774.1"/>
</dbReference>
<dbReference type="Proteomes" id="UP000501812">
    <property type="component" value="Chromosome"/>
</dbReference>
<dbReference type="GO" id="GO:0016787">
    <property type="term" value="F:hydrolase activity"/>
    <property type="evidence" value="ECO:0007669"/>
    <property type="project" value="UniProtKB-KW"/>
</dbReference>
<protein>
    <submittedName>
        <fullName evidence="7">Sulfatase</fullName>
    </submittedName>
</protein>
<dbReference type="Gene3D" id="3.40.720.10">
    <property type="entry name" value="Alkaline Phosphatase, subunit A"/>
    <property type="match status" value="1"/>
</dbReference>
<evidence type="ECO:0000256" key="2">
    <source>
        <dbReference type="ARBA" id="ARBA00022729"/>
    </source>
</evidence>
<gene>
    <name evidence="7" type="ORF">HHL09_17505</name>
</gene>
<organism evidence="7 8">
    <name type="scientific">Luteolibacter luteus</name>
    <dbReference type="NCBI Taxonomy" id="2728835"/>
    <lineage>
        <taxon>Bacteria</taxon>
        <taxon>Pseudomonadati</taxon>
        <taxon>Verrucomicrobiota</taxon>
        <taxon>Verrucomicrobiia</taxon>
        <taxon>Verrucomicrobiales</taxon>
        <taxon>Verrucomicrobiaceae</taxon>
        <taxon>Luteolibacter</taxon>
    </lineage>
</organism>
<dbReference type="Pfam" id="PF00884">
    <property type="entry name" value="Sulfatase"/>
    <property type="match status" value="1"/>
</dbReference>
<name>A0A858RLY1_9BACT</name>
<feature type="compositionally biased region" description="Basic and acidic residues" evidence="5">
    <location>
        <begin position="455"/>
        <end position="465"/>
    </location>
</feature>
<dbReference type="PANTHER" id="PTHR43108">
    <property type="entry name" value="N-ACETYLGLUCOSAMINE-6-SULFATASE FAMILY MEMBER"/>
    <property type="match status" value="1"/>
</dbReference>
<comment type="similarity">
    <text evidence="1">Belongs to the sulfatase family.</text>
</comment>
<dbReference type="InterPro" id="IPR017850">
    <property type="entry name" value="Alkaline_phosphatase_core_sf"/>
</dbReference>
<dbReference type="PROSITE" id="PS00149">
    <property type="entry name" value="SULFATASE_2"/>
    <property type="match status" value="1"/>
</dbReference>
<dbReference type="InterPro" id="IPR024607">
    <property type="entry name" value="Sulfatase_CS"/>
</dbReference>
<dbReference type="InterPro" id="IPR000917">
    <property type="entry name" value="Sulfatase_N"/>
</dbReference>
<evidence type="ECO:0000256" key="3">
    <source>
        <dbReference type="ARBA" id="ARBA00022801"/>
    </source>
</evidence>
<keyword evidence="3" id="KW-0378">Hydrolase</keyword>
<evidence type="ECO:0000256" key="5">
    <source>
        <dbReference type="SAM" id="MobiDB-lite"/>
    </source>
</evidence>
<evidence type="ECO:0000256" key="4">
    <source>
        <dbReference type="ARBA" id="ARBA00023180"/>
    </source>
</evidence>
<proteinExistence type="inferred from homology"/>
<keyword evidence="2" id="KW-0732">Signal</keyword>
<keyword evidence="4" id="KW-0325">Glycoprotein</keyword>
<sequence>MKFPLLVLLASTLASFAEEKRPNFLFIITDDQRWDAIAAVQKEQGDNARFPWLDTPALDRLKGQSASFRNAFCTTSLCSPSRASFLTGQYTHTHGVTNNHSPFPSGATTYATVLQKNGYRTGYVGKWHMGNEDQRPGFDFSASFRGQGKFFNCPVIVRKDGERKDIVADKWIDDASADFAIDFLRENKERPFLLTVGFKSVHGPREPHPDHKSSYSGDKVRPVPNLGAYAPFLPEKKASPARDNPGNPKLLDYFRTLTSADRSLGRLLDEVDALGLDKNTIVIFTSDNGYYLGEHGLGDKRSAYEEALRLPLLVRSPFHDETKSAVQPIVLNIDLAPTIVDLAGLPVPSSFQGKSLKPLLEGNKPDTWRKDFLYEYFYERNFRNPPVVAIRTENEKLVTYPGRDAWNQLFEVREDPYELANHYANSEKTGLRQRLETRLEELKRETAYKLPESADPDRFGSEKPARAAARKAKP</sequence>
<dbReference type="AlphaFoldDB" id="A0A858RLY1"/>
<accession>A0A858RLY1</accession>
<dbReference type="SUPFAM" id="SSF53649">
    <property type="entry name" value="Alkaline phosphatase-like"/>
    <property type="match status" value="1"/>
</dbReference>
<dbReference type="KEGG" id="luo:HHL09_17505"/>
<reference evidence="7 8" key="1">
    <citation type="submission" date="2020-04" db="EMBL/GenBank/DDBJ databases">
        <title>Luteolibacter sp. G-1-1-1 isolated from soil.</title>
        <authorList>
            <person name="Dahal R.H."/>
        </authorList>
    </citation>
    <scope>NUCLEOTIDE SEQUENCE [LARGE SCALE GENOMIC DNA]</scope>
    <source>
        <strain evidence="7 8">G-1-1-1</strain>
    </source>
</reference>